<protein>
    <submittedName>
        <fullName evidence="1">Uncharacterized protein</fullName>
    </submittedName>
</protein>
<name>A0A6N9JJV6_9ACTN</name>
<organism evidence="1 2">
    <name type="scientific">Collinsella aerofaciens</name>
    <dbReference type="NCBI Taxonomy" id="74426"/>
    <lineage>
        <taxon>Bacteria</taxon>
        <taxon>Bacillati</taxon>
        <taxon>Actinomycetota</taxon>
        <taxon>Coriobacteriia</taxon>
        <taxon>Coriobacteriales</taxon>
        <taxon>Coriobacteriaceae</taxon>
        <taxon>Collinsella</taxon>
    </lineage>
</organism>
<dbReference type="Proteomes" id="UP000469380">
    <property type="component" value="Unassembled WGS sequence"/>
</dbReference>
<evidence type="ECO:0000313" key="2">
    <source>
        <dbReference type="Proteomes" id="UP000469380"/>
    </source>
</evidence>
<proteinExistence type="predicted"/>
<dbReference type="RefSeq" id="WP_161160813.1">
    <property type="nucleotide sequence ID" value="NZ_JAHPXS010000001.1"/>
</dbReference>
<accession>A0A6N9JJV6</accession>
<dbReference type="AlphaFoldDB" id="A0A6N9JJV6"/>
<sequence length="74" mass="8620">MARNVYGGYCRECGRWTPPGFGHFERYRGGWRVHCVECASGRKLPPEGDQAAQDMRRHVRNMVNDGRYGKRGYR</sequence>
<reference evidence="1 2" key="1">
    <citation type="journal article" date="2019" name="Nat. Med.">
        <title>A library of human gut bacterial isolates paired with longitudinal multiomics data enables mechanistic microbiome research.</title>
        <authorList>
            <person name="Poyet M."/>
            <person name="Groussin M."/>
            <person name="Gibbons S.M."/>
            <person name="Avila-Pacheco J."/>
            <person name="Jiang X."/>
            <person name="Kearney S.M."/>
            <person name="Perrotta A.R."/>
            <person name="Berdy B."/>
            <person name="Zhao S."/>
            <person name="Lieberman T.D."/>
            <person name="Swanson P.K."/>
            <person name="Smith M."/>
            <person name="Roesemann S."/>
            <person name="Alexander J.E."/>
            <person name="Rich S.A."/>
            <person name="Livny J."/>
            <person name="Vlamakis H."/>
            <person name="Clish C."/>
            <person name="Bullock K."/>
            <person name="Deik A."/>
            <person name="Scott J."/>
            <person name="Pierce K.A."/>
            <person name="Xavier R.J."/>
            <person name="Alm E.J."/>
        </authorList>
    </citation>
    <scope>NUCLEOTIDE SEQUENCE [LARGE SCALE GENOMIC DNA]</scope>
    <source>
        <strain evidence="1 2">BIOML-A20</strain>
    </source>
</reference>
<evidence type="ECO:0000313" key="1">
    <source>
        <dbReference type="EMBL" id="MZJ39964.1"/>
    </source>
</evidence>
<comment type="caution">
    <text evidence="1">The sequence shown here is derived from an EMBL/GenBank/DDBJ whole genome shotgun (WGS) entry which is preliminary data.</text>
</comment>
<gene>
    <name evidence="1" type="ORF">GT464_08435</name>
</gene>
<dbReference type="EMBL" id="WWSR01000015">
    <property type="protein sequence ID" value="MZJ39964.1"/>
    <property type="molecule type" value="Genomic_DNA"/>
</dbReference>